<sequence length="194" mass="21420">MDSTTVIFIVTIVVAFIFLRWLITPIPQDSDFPNISSGNTGTVAAGSSASGRATSRGSMSVTRRNGRQVNDSMVEVVQTIAPNLTVEQIRFDLENTGSVEVTIDRYMELGTLPFPPGYVPPTPAPEPSSNAEGEEKKKSKEAEKESINLFKKYNIDVNNPILDSDDIVKNRRNEMIFNARKRMAASLQKQNNPN</sequence>
<keyword evidence="4" id="KW-0256">Endoplasmic reticulum</keyword>
<evidence type="ECO:0000256" key="10">
    <source>
        <dbReference type="SAM" id="Phobius"/>
    </source>
</evidence>
<keyword evidence="6 10" id="KW-0472">Membrane</keyword>
<evidence type="ECO:0000256" key="8">
    <source>
        <dbReference type="ARBA" id="ARBA00072899"/>
    </source>
</evidence>
<evidence type="ECO:0000256" key="2">
    <source>
        <dbReference type="ARBA" id="ARBA00022692"/>
    </source>
</evidence>
<dbReference type="Proteomes" id="UP001202479">
    <property type="component" value="Unassembled WGS sequence"/>
</dbReference>
<organism evidence="12 13">
    <name type="scientific">Candida oxycetoniae</name>
    <dbReference type="NCBI Taxonomy" id="497107"/>
    <lineage>
        <taxon>Eukaryota</taxon>
        <taxon>Fungi</taxon>
        <taxon>Dikarya</taxon>
        <taxon>Ascomycota</taxon>
        <taxon>Saccharomycotina</taxon>
        <taxon>Pichiomycetes</taxon>
        <taxon>Debaryomycetaceae</taxon>
        <taxon>Candida/Lodderomyces clade</taxon>
        <taxon>Candida</taxon>
    </lineage>
</organism>
<name>A0AAI9WWL7_9ASCO</name>
<gene>
    <name evidence="12" type="ORF">KGF56_003895</name>
</gene>
<dbReference type="FunFam" id="1.10.8.10:FF:000050">
    <property type="entry name" value="Related to AMFR protein"/>
    <property type="match status" value="1"/>
</dbReference>
<feature type="transmembrane region" description="Helical" evidence="10">
    <location>
        <begin position="6"/>
        <end position="23"/>
    </location>
</feature>
<feature type="domain" description="CUE" evidence="11">
    <location>
        <begin position="69"/>
        <end position="111"/>
    </location>
</feature>
<dbReference type="AlphaFoldDB" id="A0AAI9WWL7"/>
<dbReference type="Gene3D" id="1.10.8.10">
    <property type="entry name" value="DNA helicase RuvA subunit, C-terminal domain"/>
    <property type="match status" value="1"/>
</dbReference>
<dbReference type="EMBL" id="JAHUZD010000128">
    <property type="protein sequence ID" value="KAI3403307.2"/>
    <property type="molecule type" value="Genomic_DNA"/>
</dbReference>
<keyword evidence="2 10" id="KW-0812">Transmembrane</keyword>
<dbReference type="Pfam" id="PF02845">
    <property type="entry name" value="CUE"/>
    <property type="match status" value="1"/>
</dbReference>
<evidence type="ECO:0000256" key="3">
    <source>
        <dbReference type="ARBA" id="ARBA00022786"/>
    </source>
</evidence>
<dbReference type="GO" id="GO:0043130">
    <property type="term" value="F:ubiquitin binding"/>
    <property type="evidence" value="ECO:0007669"/>
    <property type="project" value="InterPro"/>
</dbReference>
<evidence type="ECO:0000256" key="9">
    <source>
        <dbReference type="SAM" id="MobiDB-lite"/>
    </source>
</evidence>
<dbReference type="CDD" id="cd14424">
    <property type="entry name" value="CUE_Cue1p_like"/>
    <property type="match status" value="1"/>
</dbReference>
<accession>A0AAI9WWL7</accession>
<keyword evidence="5 10" id="KW-1133">Transmembrane helix</keyword>
<evidence type="ECO:0000256" key="7">
    <source>
        <dbReference type="ARBA" id="ARBA00061383"/>
    </source>
</evidence>
<dbReference type="SMART" id="SM00546">
    <property type="entry name" value="CUE"/>
    <property type="match status" value="1"/>
</dbReference>
<feature type="compositionally biased region" description="Basic and acidic residues" evidence="9">
    <location>
        <begin position="133"/>
        <end position="143"/>
    </location>
</feature>
<feature type="region of interest" description="Disordered" evidence="9">
    <location>
        <begin position="41"/>
        <end position="66"/>
    </location>
</feature>
<evidence type="ECO:0000256" key="1">
    <source>
        <dbReference type="ARBA" id="ARBA00004389"/>
    </source>
</evidence>
<protein>
    <recommendedName>
        <fullName evidence="8">Coupling of ubiquitin conjugation to ER degradation protein 1</fullName>
    </recommendedName>
</protein>
<reference evidence="12" key="1">
    <citation type="journal article" date="2022" name="DNA Res.">
        <title>Genome analysis of five recently described species of the CUG-Ser clade uncovers Candida theae as a new hybrid lineage with pathogenic potential in the Candida parapsilosis species complex.</title>
        <authorList>
            <person name="Mixao V."/>
            <person name="Del Olmo V."/>
            <person name="Hegedusova E."/>
            <person name="Saus E."/>
            <person name="Pryszcz L."/>
            <person name="Cillingova A."/>
            <person name="Nosek J."/>
            <person name="Gabaldon T."/>
        </authorList>
    </citation>
    <scope>NUCLEOTIDE SEQUENCE</scope>
    <source>
        <strain evidence="12">CBS 10844</strain>
    </source>
</reference>
<comment type="similarity">
    <text evidence="7">Belongs to the CUE1 family.</text>
</comment>
<feature type="compositionally biased region" description="Low complexity" evidence="9">
    <location>
        <begin position="41"/>
        <end position="60"/>
    </location>
</feature>
<comment type="caution">
    <text evidence="12">The sequence shown here is derived from an EMBL/GenBank/DDBJ whole genome shotgun (WGS) entry which is preliminary data.</text>
</comment>
<proteinExistence type="inferred from homology"/>
<evidence type="ECO:0000256" key="4">
    <source>
        <dbReference type="ARBA" id="ARBA00022824"/>
    </source>
</evidence>
<dbReference type="GO" id="GO:0005789">
    <property type="term" value="C:endoplasmic reticulum membrane"/>
    <property type="evidence" value="ECO:0007669"/>
    <property type="project" value="UniProtKB-SubCell"/>
</dbReference>
<evidence type="ECO:0000313" key="13">
    <source>
        <dbReference type="Proteomes" id="UP001202479"/>
    </source>
</evidence>
<feature type="region of interest" description="Disordered" evidence="9">
    <location>
        <begin position="114"/>
        <end position="143"/>
    </location>
</feature>
<keyword evidence="13" id="KW-1185">Reference proteome</keyword>
<keyword evidence="3" id="KW-0833">Ubl conjugation pathway</keyword>
<comment type="subcellular location">
    <subcellularLocation>
        <location evidence="1">Endoplasmic reticulum membrane</location>
        <topology evidence="1">Single-pass membrane protein</topology>
    </subcellularLocation>
</comment>
<evidence type="ECO:0000256" key="6">
    <source>
        <dbReference type="ARBA" id="ARBA00023136"/>
    </source>
</evidence>
<feature type="compositionally biased region" description="Pro residues" evidence="9">
    <location>
        <begin position="114"/>
        <end position="126"/>
    </location>
</feature>
<dbReference type="RefSeq" id="XP_049179054.1">
    <property type="nucleotide sequence ID" value="XM_049325277.1"/>
</dbReference>
<evidence type="ECO:0000313" key="12">
    <source>
        <dbReference type="EMBL" id="KAI3403307.2"/>
    </source>
</evidence>
<evidence type="ECO:0000259" key="11">
    <source>
        <dbReference type="PROSITE" id="PS51140"/>
    </source>
</evidence>
<dbReference type="PROSITE" id="PS51140">
    <property type="entry name" value="CUE"/>
    <property type="match status" value="1"/>
</dbReference>
<dbReference type="InterPro" id="IPR003892">
    <property type="entry name" value="CUE"/>
</dbReference>
<evidence type="ECO:0000256" key="5">
    <source>
        <dbReference type="ARBA" id="ARBA00022989"/>
    </source>
</evidence>
<dbReference type="GeneID" id="73381510"/>